<evidence type="ECO:0000313" key="2">
    <source>
        <dbReference type="EMBL" id="KZT62825.1"/>
    </source>
</evidence>
<dbReference type="STRING" id="1353952.A0A165K8N1"/>
<dbReference type="SMART" id="SM00332">
    <property type="entry name" value="PP2Cc"/>
    <property type="match status" value="1"/>
</dbReference>
<dbReference type="GO" id="GO:0004741">
    <property type="term" value="F:[pyruvate dehydrogenase (acetyl-transferring)]-phosphatase activity"/>
    <property type="evidence" value="ECO:0007669"/>
    <property type="project" value="TreeGrafter"/>
</dbReference>
<dbReference type="Pfam" id="PF00481">
    <property type="entry name" value="PP2C"/>
    <property type="match status" value="1"/>
</dbReference>
<dbReference type="PANTHER" id="PTHR13832">
    <property type="entry name" value="PROTEIN PHOSPHATASE 2C"/>
    <property type="match status" value="1"/>
</dbReference>
<dbReference type="CDD" id="cd00143">
    <property type="entry name" value="PP2Cc"/>
    <property type="match status" value="1"/>
</dbReference>
<keyword evidence="3" id="KW-1185">Reference proteome</keyword>
<evidence type="ECO:0000259" key="1">
    <source>
        <dbReference type="PROSITE" id="PS51746"/>
    </source>
</evidence>
<proteinExistence type="predicted"/>
<dbReference type="SUPFAM" id="SSF81606">
    <property type="entry name" value="PP2C-like"/>
    <property type="match status" value="1"/>
</dbReference>
<dbReference type="FunCoup" id="A0A165K8N1">
    <property type="interactions" value="192"/>
</dbReference>
<dbReference type="GO" id="GO:0005739">
    <property type="term" value="C:mitochondrion"/>
    <property type="evidence" value="ECO:0007669"/>
    <property type="project" value="TreeGrafter"/>
</dbReference>
<dbReference type="InterPro" id="IPR015655">
    <property type="entry name" value="PP2C"/>
</dbReference>
<dbReference type="OrthoDB" id="420076at2759"/>
<gene>
    <name evidence="2" type="ORF">CALCODRAFT_403820</name>
</gene>
<feature type="non-terminal residue" evidence="2">
    <location>
        <position position="461"/>
    </location>
</feature>
<dbReference type="Gene3D" id="3.60.40.10">
    <property type="entry name" value="PPM-type phosphatase domain"/>
    <property type="match status" value="1"/>
</dbReference>
<feature type="non-terminal residue" evidence="2">
    <location>
        <position position="1"/>
    </location>
</feature>
<dbReference type="PANTHER" id="PTHR13832:SF792">
    <property type="entry name" value="GM14286P"/>
    <property type="match status" value="1"/>
</dbReference>
<dbReference type="Proteomes" id="UP000076842">
    <property type="component" value="Unassembled WGS sequence"/>
</dbReference>
<protein>
    <submittedName>
        <fullName evidence="2">Protein serine/threonine phosphatase 2C</fullName>
    </submittedName>
</protein>
<organism evidence="2 3">
    <name type="scientific">Calocera cornea HHB12733</name>
    <dbReference type="NCBI Taxonomy" id="1353952"/>
    <lineage>
        <taxon>Eukaryota</taxon>
        <taxon>Fungi</taxon>
        <taxon>Dikarya</taxon>
        <taxon>Basidiomycota</taxon>
        <taxon>Agaricomycotina</taxon>
        <taxon>Dacrymycetes</taxon>
        <taxon>Dacrymycetales</taxon>
        <taxon>Dacrymycetaceae</taxon>
        <taxon>Calocera</taxon>
    </lineage>
</organism>
<accession>A0A165K8N1</accession>
<dbReference type="PROSITE" id="PS51746">
    <property type="entry name" value="PPM_2"/>
    <property type="match status" value="1"/>
</dbReference>
<name>A0A165K8N1_9BASI</name>
<feature type="domain" description="PPM-type phosphatase" evidence="1">
    <location>
        <begin position="55"/>
        <end position="455"/>
    </location>
</feature>
<dbReference type="InParanoid" id="A0A165K8N1"/>
<dbReference type="InterPro" id="IPR036457">
    <property type="entry name" value="PPM-type-like_dom_sf"/>
</dbReference>
<reference evidence="2 3" key="1">
    <citation type="journal article" date="2016" name="Mol. Biol. Evol.">
        <title>Comparative Genomics of Early-Diverging Mushroom-Forming Fungi Provides Insights into the Origins of Lignocellulose Decay Capabilities.</title>
        <authorList>
            <person name="Nagy L.G."/>
            <person name="Riley R."/>
            <person name="Tritt A."/>
            <person name="Adam C."/>
            <person name="Daum C."/>
            <person name="Floudas D."/>
            <person name="Sun H."/>
            <person name="Yadav J.S."/>
            <person name="Pangilinan J."/>
            <person name="Larsson K.H."/>
            <person name="Matsuura K."/>
            <person name="Barry K."/>
            <person name="Labutti K."/>
            <person name="Kuo R."/>
            <person name="Ohm R.A."/>
            <person name="Bhattacharya S.S."/>
            <person name="Shirouzu T."/>
            <person name="Yoshinaga Y."/>
            <person name="Martin F.M."/>
            <person name="Grigoriev I.V."/>
            <person name="Hibbett D.S."/>
        </authorList>
    </citation>
    <scope>NUCLEOTIDE SEQUENCE [LARGE SCALE GENOMIC DNA]</scope>
    <source>
        <strain evidence="2 3">HHB12733</strain>
    </source>
</reference>
<dbReference type="InterPro" id="IPR001932">
    <property type="entry name" value="PPM-type_phosphatase-like_dom"/>
</dbReference>
<dbReference type="EMBL" id="KV423914">
    <property type="protein sequence ID" value="KZT62825.1"/>
    <property type="molecule type" value="Genomic_DNA"/>
</dbReference>
<sequence length="461" mass="50566">RSFPLLSHQAVQNLLNSHVRSSSLVLPSGKKWSWNVAQVASNDPCEDTHAEMVITRDEAATKGGKHKGELLFFAVMDGHAGPWTSELLSKALIPTAAAEMNALIQGLPSPFVKSKSDFLSISPLLPAAFRSDWSAQSSMVEKALRRTYTALDSSITTGVLRLLELPADKRPDIVGPLIRPALSGSCALLSVIDTQHEQVHLALVGDCRAVAGYWNDGEKKWICEVLTEDQTAKAVKEIERLKKAHPGEEENVARNGRVLGGLEPSRAFGDARYKWTREQQERINRELIQPPDVLNTPPNFQTPPYVTADPVVTSRPFRLPVPSKSANPIAKGKSPTAQLRFLILATDGLWDVLSPMDAVTIASTHLSHTHSETFPVSNDPPVLGNAGVDGKPNVHANDDGKPGKAWVYDERDTPAVCLIRNALGGTPDKVRRMLSMRAPHSRRERDDMTVSVVWWEEPTPE</sequence>
<dbReference type="AlphaFoldDB" id="A0A165K8N1"/>
<evidence type="ECO:0000313" key="3">
    <source>
        <dbReference type="Proteomes" id="UP000076842"/>
    </source>
</evidence>